<evidence type="ECO:0000256" key="4">
    <source>
        <dbReference type="ARBA" id="ARBA00022490"/>
    </source>
</evidence>
<dbReference type="InterPro" id="IPR027417">
    <property type="entry name" value="P-loop_NTPase"/>
</dbReference>
<dbReference type="GO" id="GO:0005524">
    <property type="term" value="F:ATP binding"/>
    <property type="evidence" value="ECO:0007669"/>
    <property type="project" value="UniProtKB-KW"/>
</dbReference>
<dbReference type="NCBIfam" id="TIGR00150">
    <property type="entry name" value="T6A_YjeE"/>
    <property type="match status" value="1"/>
</dbReference>
<dbReference type="Gene3D" id="3.40.50.300">
    <property type="entry name" value="P-loop containing nucleotide triphosphate hydrolases"/>
    <property type="match status" value="1"/>
</dbReference>
<evidence type="ECO:0000256" key="2">
    <source>
        <dbReference type="ARBA" id="ARBA00007599"/>
    </source>
</evidence>
<proteinExistence type="inferred from homology"/>
<evidence type="ECO:0000256" key="3">
    <source>
        <dbReference type="ARBA" id="ARBA00019010"/>
    </source>
</evidence>
<dbReference type="Pfam" id="PF02367">
    <property type="entry name" value="TsaE"/>
    <property type="match status" value="1"/>
</dbReference>
<evidence type="ECO:0000256" key="7">
    <source>
        <dbReference type="ARBA" id="ARBA00022741"/>
    </source>
</evidence>
<reference evidence="11" key="1">
    <citation type="submission" date="2015-10" db="EMBL/GenBank/DDBJ databases">
        <authorList>
            <person name="Gilbert D.G."/>
        </authorList>
    </citation>
    <scope>NUCLEOTIDE SEQUENCE</scope>
</reference>
<evidence type="ECO:0000256" key="9">
    <source>
        <dbReference type="ARBA" id="ARBA00022842"/>
    </source>
</evidence>
<evidence type="ECO:0000256" key="10">
    <source>
        <dbReference type="ARBA" id="ARBA00032441"/>
    </source>
</evidence>
<accession>A0A160TUW3</accession>
<evidence type="ECO:0000256" key="8">
    <source>
        <dbReference type="ARBA" id="ARBA00022840"/>
    </source>
</evidence>
<protein>
    <recommendedName>
        <fullName evidence="3">tRNA threonylcarbamoyladenosine biosynthesis protein TsaE</fullName>
    </recommendedName>
    <alternativeName>
        <fullName evidence="10">t(6)A37 threonylcarbamoyladenosine biosynthesis protein TsaE</fullName>
    </alternativeName>
</protein>
<organism evidence="11">
    <name type="scientific">hydrothermal vent metagenome</name>
    <dbReference type="NCBI Taxonomy" id="652676"/>
    <lineage>
        <taxon>unclassified sequences</taxon>
        <taxon>metagenomes</taxon>
        <taxon>ecological metagenomes</taxon>
    </lineage>
</organism>
<keyword evidence="7" id="KW-0547">Nucleotide-binding</keyword>
<name>A0A160TUW3_9ZZZZ</name>
<keyword evidence="6" id="KW-0479">Metal-binding</keyword>
<gene>
    <name evidence="11" type="ORF">MGWOODY_XGa707</name>
</gene>
<keyword evidence="5" id="KW-0819">tRNA processing</keyword>
<dbReference type="GO" id="GO:0005737">
    <property type="term" value="C:cytoplasm"/>
    <property type="evidence" value="ECO:0007669"/>
    <property type="project" value="UniProtKB-SubCell"/>
</dbReference>
<dbReference type="GO" id="GO:0046872">
    <property type="term" value="F:metal ion binding"/>
    <property type="evidence" value="ECO:0007669"/>
    <property type="project" value="UniProtKB-KW"/>
</dbReference>
<dbReference type="SUPFAM" id="SSF52540">
    <property type="entry name" value="P-loop containing nucleoside triphosphate hydrolases"/>
    <property type="match status" value="1"/>
</dbReference>
<dbReference type="InterPro" id="IPR003442">
    <property type="entry name" value="T6A_TsaE"/>
</dbReference>
<comment type="subcellular location">
    <subcellularLocation>
        <location evidence="1">Cytoplasm</location>
    </subcellularLocation>
</comment>
<keyword evidence="4" id="KW-0963">Cytoplasm</keyword>
<keyword evidence="9" id="KW-0460">Magnesium</keyword>
<evidence type="ECO:0000256" key="5">
    <source>
        <dbReference type="ARBA" id="ARBA00022694"/>
    </source>
</evidence>
<keyword evidence="8" id="KW-0067">ATP-binding</keyword>
<dbReference type="PANTHER" id="PTHR33540:SF2">
    <property type="entry name" value="TRNA THREONYLCARBAMOYLADENOSINE BIOSYNTHESIS PROTEIN TSAE"/>
    <property type="match status" value="1"/>
</dbReference>
<comment type="similarity">
    <text evidence="2">Belongs to the TsaE family.</text>
</comment>
<evidence type="ECO:0000256" key="1">
    <source>
        <dbReference type="ARBA" id="ARBA00004496"/>
    </source>
</evidence>
<dbReference type="PANTHER" id="PTHR33540">
    <property type="entry name" value="TRNA THREONYLCARBAMOYLADENOSINE BIOSYNTHESIS PROTEIN TSAE"/>
    <property type="match status" value="1"/>
</dbReference>
<dbReference type="GO" id="GO:0002949">
    <property type="term" value="P:tRNA threonylcarbamoyladenosine modification"/>
    <property type="evidence" value="ECO:0007669"/>
    <property type="project" value="InterPro"/>
</dbReference>
<dbReference type="EMBL" id="CZRL01000104">
    <property type="protein sequence ID" value="CUS54311.1"/>
    <property type="molecule type" value="Genomic_DNA"/>
</dbReference>
<evidence type="ECO:0000313" key="11">
    <source>
        <dbReference type="EMBL" id="CUS54311.1"/>
    </source>
</evidence>
<dbReference type="AlphaFoldDB" id="A0A160TUW3"/>
<sequence length="150" mass="16436">MNSKQIFTSEAQLTAFAAEVALILVPGDVVYLCGELGTGKTTFARAIIQQRGSADSVTSPTFTLIETYHLGDVSVAHLDLYRIESDAEMEGIGLRDYLDGDWICLIEWPDRAPSMLPDPDLTVNLAYEGNGRSAVLIATERLADRADWLK</sequence>
<evidence type="ECO:0000256" key="6">
    <source>
        <dbReference type="ARBA" id="ARBA00022723"/>
    </source>
</evidence>